<evidence type="ECO:0000259" key="9">
    <source>
        <dbReference type="Pfam" id="PF02397"/>
    </source>
</evidence>
<comment type="subcellular location">
    <subcellularLocation>
        <location evidence="1">Membrane</location>
        <topology evidence="1">Multi-pass membrane protein</topology>
    </subcellularLocation>
</comment>
<dbReference type="GO" id="GO:0016020">
    <property type="term" value="C:membrane"/>
    <property type="evidence" value="ECO:0007669"/>
    <property type="project" value="UniProtKB-SubCell"/>
</dbReference>
<keyword evidence="4 8" id="KW-0812">Transmembrane</keyword>
<comment type="caution">
    <text evidence="10">The sequence shown here is derived from an EMBL/GenBank/DDBJ whole genome shotgun (WGS) entry which is preliminary data.</text>
</comment>
<evidence type="ECO:0000256" key="2">
    <source>
        <dbReference type="ARBA" id="ARBA00006464"/>
    </source>
</evidence>
<keyword evidence="5 8" id="KW-1133">Transmembrane helix</keyword>
<keyword evidence="6 8" id="KW-0472">Membrane</keyword>
<gene>
    <name evidence="10" type="ORF">RE6C_00765</name>
</gene>
<feature type="region of interest" description="Disordered" evidence="7">
    <location>
        <begin position="198"/>
        <end position="218"/>
    </location>
</feature>
<dbReference type="PANTHER" id="PTHR30576:SF0">
    <property type="entry name" value="UNDECAPRENYL-PHOSPHATE N-ACETYLGALACTOSAMINYL 1-PHOSPHATE TRANSFERASE-RELATED"/>
    <property type="match status" value="1"/>
</dbReference>
<evidence type="ECO:0000256" key="7">
    <source>
        <dbReference type="SAM" id="MobiDB-lite"/>
    </source>
</evidence>
<dbReference type="NCBIfam" id="TIGR03023">
    <property type="entry name" value="WcaJ_sugtrans"/>
    <property type="match status" value="1"/>
</dbReference>
<evidence type="ECO:0000256" key="8">
    <source>
        <dbReference type="SAM" id="Phobius"/>
    </source>
</evidence>
<comment type="similarity">
    <text evidence="2">Belongs to the bacterial sugar transferase family.</text>
</comment>
<evidence type="ECO:0000256" key="5">
    <source>
        <dbReference type="ARBA" id="ARBA00022989"/>
    </source>
</evidence>
<organism evidence="10 11">
    <name type="scientific">Rhodopirellula europaea 6C</name>
    <dbReference type="NCBI Taxonomy" id="1263867"/>
    <lineage>
        <taxon>Bacteria</taxon>
        <taxon>Pseudomonadati</taxon>
        <taxon>Planctomycetota</taxon>
        <taxon>Planctomycetia</taxon>
        <taxon>Pirellulales</taxon>
        <taxon>Pirellulaceae</taxon>
        <taxon>Rhodopirellula</taxon>
    </lineage>
</organism>
<reference evidence="10" key="1">
    <citation type="submission" date="2012-11" db="EMBL/GenBank/DDBJ databases">
        <title>Permanent draft genomes of Rhodopirellula europaea strain SH398 and 6C.</title>
        <authorList>
            <person name="Richter M."/>
            <person name="Richter-Heitmann T."/>
            <person name="Frank C."/>
            <person name="Harder J."/>
            <person name="Glockner F.O."/>
        </authorList>
    </citation>
    <scope>NUCLEOTIDE SEQUENCE</scope>
    <source>
        <strain evidence="10">6C</strain>
    </source>
</reference>
<dbReference type="InterPro" id="IPR017475">
    <property type="entry name" value="EPS_sugar_tfrase"/>
</dbReference>
<proteinExistence type="inferred from homology"/>
<accession>M2A8Z0</accession>
<evidence type="ECO:0000256" key="3">
    <source>
        <dbReference type="ARBA" id="ARBA00022679"/>
    </source>
</evidence>
<dbReference type="Proteomes" id="UP000011529">
    <property type="component" value="Unassembled WGS sequence"/>
</dbReference>
<dbReference type="RefSeq" id="WP_008653980.1">
    <property type="nucleotide sequence ID" value="NZ_ANMO01000040.1"/>
</dbReference>
<evidence type="ECO:0000256" key="4">
    <source>
        <dbReference type="ARBA" id="ARBA00022692"/>
    </source>
</evidence>
<feature type="transmembrane region" description="Helical" evidence="8">
    <location>
        <begin position="94"/>
        <end position="115"/>
    </location>
</feature>
<feature type="region of interest" description="Disordered" evidence="7">
    <location>
        <begin position="1"/>
        <end position="20"/>
    </location>
</feature>
<dbReference type="GO" id="GO:0016780">
    <property type="term" value="F:phosphotransferase activity, for other substituted phosphate groups"/>
    <property type="evidence" value="ECO:0007669"/>
    <property type="project" value="TreeGrafter"/>
</dbReference>
<sequence>MPSTHSDAPPASSKSADSPQSVSILGSRHWYDFVQPCLDSASILASLVMVKFAARGHVDDASFAMGLIAVIVFFLSSQLTGLQRGDRRACTDSEIIRVLATWTMTILVLGVIAFATRYGQYFARSVILSWCVLCPAMIGLSRMCLRIVQFGLLRRGVGVRRVAIAGCNTLGHQTQSNIESDSSLGLQFAGFYDDRNFTREKSDNGSGETGSNDSDELNSIESEPAVSLQGDLNDLIAAARSGEIETVLVTLPMRAEKRIRFLLDELSDSTASVYIVPDFFVFELLHARWTQVGGLPAVSVTESPMFGIDGVAKRAADLIIATAGLLAISIPMLLIAAAVKLTSPGPVFFRQRRYGLDGQEIRVWKFRSMTTCDDGAVVKQATANDSRITPLGAILRKTSLDELPQLFNVIEGSMSLVGPRPHASAHNEQYRGLIRGYMMRHKVKPGITGLAQVNGCRGETETVDKMEQRIHFDHQYIRSWSLLLDIRILFRTLLVVWKQPEAY</sequence>
<evidence type="ECO:0000313" key="11">
    <source>
        <dbReference type="Proteomes" id="UP000011529"/>
    </source>
</evidence>
<reference evidence="10" key="2">
    <citation type="journal article" date="2013" name="Mar. Genomics">
        <title>Expression of sulfatases in Rhodopirellula baltica and the diversity of sulfatases in the genus Rhodopirellula.</title>
        <authorList>
            <person name="Wegner C.E."/>
            <person name="Richter-Heitmann T."/>
            <person name="Klindworth A."/>
            <person name="Klockow C."/>
            <person name="Richter M."/>
            <person name="Achstetter T."/>
            <person name="Glockner F.O."/>
            <person name="Harder J."/>
        </authorList>
    </citation>
    <scope>NUCLEOTIDE SEQUENCE [LARGE SCALE GENOMIC DNA]</scope>
    <source>
        <strain evidence="10">6C</strain>
    </source>
</reference>
<keyword evidence="11" id="KW-1185">Reference proteome</keyword>
<feature type="transmembrane region" description="Helical" evidence="8">
    <location>
        <begin position="318"/>
        <end position="339"/>
    </location>
</feature>
<evidence type="ECO:0000256" key="1">
    <source>
        <dbReference type="ARBA" id="ARBA00004141"/>
    </source>
</evidence>
<dbReference type="Pfam" id="PF02397">
    <property type="entry name" value="Bac_transf"/>
    <property type="match status" value="1"/>
</dbReference>
<feature type="transmembrane region" description="Helical" evidence="8">
    <location>
        <begin position="61"/>
        <end position="82"/>
    </location>
</feature>
<dbReference type="Pfam" id="PF13727">
    <property type="entry name" value="CoA_binding_3"/>
    <property type="match status" value="1"/>
</dbReference>
<dbReference type="PANTHER" id="PTHR30576">
    <property type="entry name" value="COLANIC BIOSYNTHESIS UDP-GLUCOSE LIPID CARRIER TRANSFERASE"/>
    <property type="match status" value="1"/>
</dbReference>
<evidence type="ECO:0000313" key="10">
    <source>
        <dbReference type="EMBL" id="EMB18506.1"/>
    </source>
</evidence>
<dbReference type="NCBIfam" id="TIGR03025">
    <property type="entry name" value="EPS_sugtrans"/>
    <property type="match status" value="1"/>
</dbReference>
<feature type="domain" description="Bacterial sugar transferase" evidence="9">
    <location>
        <begin position="313"/>
        <end position="497"/>
    </location>
</feature>
<dbReference type="InterPro" id="IPR017473">
    <property type="entry name" value="Undecaprenyl-P_gluc_Ptfrase"/>
</dbReference>
<dbReference type="InterPro" id="IPR003362">
    <property type="entry name" value="Bact_transf"/>
</dbReference>
<dbReference type="Gene3D" id="3.40.50.720">
    <property type="entry name" value="NAD(P)-binding Rossmann-like Domain"/>
    <property type="match status" value="1"/>
</dbReference>
<protein>
    <submittedName>
        <fullName evidence="10">Capsular polysaccharide biosynthesis glycosyltransferase</fullName>
    </submittedName>
</protein>
<evidence type="ECO:0000256" key="6">
    <source>
        <dbReference type="ARBA" id="ARBA00023136"/>
    </source>
</evidence>
<dbReference type="PATRIC" id="fig|1263867.3.peg.816"/>
<feature type="transmembrane region" description="Helical" evidence="8">
    <location>
        <begin position="121"/>
        <end position="145"/>
    </location>
</feature>
<keyword evidence="3 10" id="KW-0808">Transferase</keyword>
<name>M2A8Z0_9BACT</name>
<dbReference type="AlphaFoldDB" id="M2A8Z0"/>
<dbReference type="EMBL" id="ANMO01000040">
    <property type="protein sequence ID" value="EMB18506.1"/>
    <property type="molecule type" value="Genomic_DNA"/>
</dbReference>